<evidence type="ECO:0000313" key="7">
    <source>
        <dbReference type="Proteomes" id="UP001602013"/>
    </source>
</evidence>
<keyword evidence="1" id="KW-0479">Metal-binding</keyword>
<dbReference type="EC" id="3.-.-.-" evidence="6"/>
<keyword evidence="7" id="KW-1185">Reference proteome</keyword>
<feature type="domain" description="NodB homology" evidence="5">
    <location>
        <begin position="73"/>
        <end position="249"/>
    </location>
</feature>
<evidence type="ECO:0000256" key="3">
    <source>
        <dbReference type="SAM" id="MobiDB-lite"/>
    </source>
</evidence>
<dbReference type="GO" id="GO:0016787">
    <property type="term" value="F:hydrolase activity"/>
    <property type="evidence" value="ECO:0007669"/>
    <property type="project" value="UniProtKB-KW"/>
</dbReference>
<evidence type="ECO:0000256" key="1">
    <source>
        <dbReference type="ARBA" id="ARBA00022723"/>
    </source>
</evidence>
<dbReference type="PANTHER" id="PTHR10587">
    <property type="entry name" value="GLYCOSYL TRANSFERASE-RELATED"/>
    <property type="match status" value="1"/>
</dbReference>
<dbReference type="Proteomes" id="UP001602013">
    <property type="component" value="Unassembled WGS sequence"/>
</dbReference>
<protein>
    <submittedName>
        <fullName evidence="6">Polysaccharide deacetylase family protein</fullName>
        <ecNumber evidence="6">3.-.-.-</ecNumber>
    </submittedName>
</protein>
<evidence type="ECO:0000256" key="2">
    <source>
        <dbReference type="ARBA" id="ARBA00022801"/>
    </source>
</evidence>
<accession>A0ABW6SV19</accession>
<evidence type="ECO:0000256" key="4">
    <source>
        <dbReference type="SAM" id="SignalP"/>
    </source>
</evidence>
<dbReference type="InterPro" id="IPR011330">
    <property type="entry name" value="Glyco_hydro/deAcase_b/a-brl"/>
</dbReference>
<evidence type="ECO:0000259" key="5">
    <source>
        <dbReference type="PROSITE" id="PS51677"/>
    </source>
</evidence>
<dbReference type="InterPro" id="IPR002509">
    <property type="entry name" value="NODB_dom"/>
</dbReference>
<feature type="signal peptide" evidence="4">
    <location>
        <begin position="1"/>
        <end position="25"/>
    </location>
</feature>
<name>A0ABW6SV19_9ACTN</name>
<dbReference type="PROSITE" id="PS51257">
    <property type="entry name" value="PROKAR_LIPOPROTEIN"/>
    <property type="match status" value="1"/>
</dbReference>
<dbReference type="RefSeq" id="WP_387414593.1">
    <property type="nucleotide sequence ID" value="NZ_JBIASD010000017.1"/>
</dbReference>
<dbReference type="InterPro" id="IPR050248">
    <property type="entry name" value="Polysacc_deacetylase_ArnD"/>
</dbReference>
<dbReference type="Pfam" id="PF01522">
    <property type="entry name" value="Polysacc_deac_1"/>
    <property type="match status" value="1"/>
</dbReference>
<organism evidence="6 7">
    <name type="scientific">Microtetraspora malaysiensis</name>
    <dbReference type="NCBI Taxonomy" id="161358"/>
    <lineage>
        <taxon>Bacteria</taxon>
        <taxon>Bacillati</taxon>
        <taxon>Actinomycetota</taxon>
        <taxon>Actinomycetes</taxon>
        <taxon>Streptosporangiales</taxon>
        <taxon>Streptosporangiaceae</taxon>
        <taxon>Microtetraspora</taxon>
    </lineage>
</organism>
<feature type="compositionally biased region" description="Pro residues" evidence="3">
    <location>
        <begin position="46"/>
        <end position="64"/>
    </location>
</feature>
<sequence length="267" mass="29127">MRVGLTCLALLLVSGCGVLLPRTSAGPRPAPTPRPNGPTGAQSSPAPSPSPSSAPSGTPRPPQPRHISCAHVKCVALTFDDGPGNYTSHVLDVLAKHYARATFFLVGEMIHKEDQPVLRRMVAEGHELGNHTWDHRDLTSLSDAGLKHEVVSTERLVKEVTGVRMHALRPPYGATDRRVAGEAKRLGLGQVLWAVDTLDWRDRVPKLVVQRSTAAKPGQIVLMHDIHKTTVEALPRLLNVFDKKGFTYVTVSELFGDLKPGKRYSDR</sequence>
<dbReference type="PANTHER" id="PTHR10587:SF133">
    <property type="entry name" value="CHITIN DEACETYLASE 1-RELATED"/>
    <property type="match status" value="1"/>
</dbReference>
<comment type="caution">
    <text evidence="6">The sequence shown here is derived from an EMBL/GenBank/DDBJ whole genome shotgun (WGS) entry which is preliminary data.</text>
</comment>
<keyword evidence="4" id="KW-0732">Signal</keyword>
<evidence type="ECO:0000313" key="6">
    <source>
        <dbReference type="EMBL" id="MFF3668845.1"/>
    </source>
</evidence>
<keyword evidence="2 6" id="KW-0378">Hydrolase</keyword>
<feature type="region of interest" description="Disordered" evidence="3">
    <location>
        <begin position="22"/>
        <end position="65"/>
    </location>
</feature>
<reference evidence="6 7" key="1">
    <citation type="submission" date="2024-10" db="EMBL/GenBank/DDBJ databases">
        <title>The Natural Products Discovery Center: Release of the First 8490 Sequenced Strains for Exploring Actinobacteria Biosynthetic Diversity.</title>
        <authorList>
            <person name="Kalkreuter E."/>
            <person name="Kautsar S.A."/>
            <person name="Yang D."/>
            <person name="Bader C.D."/>
            <person name="Teijaro C.N."/>
            <person name="Fluegel L."/>
            <person name="Davis C.M."/>
            <person name="Simpson J.R."/>
            <person name="Lauterbach L."/>
            <person name="Steele A.D."/>
            <person name="Gui C."/>
            <person name="Meng S."/>
            <person name="Li G."/>
            <person name="Viehrig K."/>
            <person name="Ye F."/>
            <person name="Su P."/>
            <person name="Kiefer A.F."/>
            <person name="Nichols A."/>
            <person name="Cepeda A.J."/>
            <person name="Yan W."/>
            <person name="Fan B."/>
            <person name="Jiang Y."/>
            <person name="Adhikari A."/>
            <person name="Zheng C.-J."/>
            <person name="Schuster L."/>
            <person name="Cowan T.M."/>
            <person name="Smanski M.J."/>
            <person name="Chevrette M.G."/>
            <person name="De Carvalho L.P.S."/>
            <person name="Shen B."/>
        </authorList>
    </citation>
    <scope>NUCLEOTIDE SEQUENCE [LARGE SCALE GENOMIC DNA]</scope>
    <source>
        <strain evidence="6 7">NPDC002173</strain>
    </source>
</reference>
<gene>
    <name evidence="6" type="ORF">ACFYXI_24975</name>
</gene>
<dbReference type="SUPFAM" id="SSF88713">
    <property type="entry name" value="Glycoside hydrolase/deacetylase"/>
    <property type="match status" value="1"/>
</dbReference>
<dbReference type="CDD" id="cd10917">
    <property type="entry name" value="CE4_NodB_like_6s_7s"/>
    <property type="match status" value="1"/>
</dbReference>
<feature type="chain" id="PRO_5047188298" evidence="4">
    <location>
        <begin position="26"/>
        <end position="267"/>
    </location>
</feature>
<dbReference type="PROSITE" id="PS51677">
    <property type="entry name" value="NODB"/>
    <property type="match status" value="1"/>
</dbReference>
<dbReference type="Gene3D" id="3.20.20.370">
    <property type="entry name" value="Glycoside hydrolase/deacetylase"/>
    <property type="match status" value="1"/>
</dbReference>
<dbReference type="EMBL" id="JBIASD010000017">
    <property type="protein sequence ID" value="MFF3668845.1"/>
    <property type="molecule type" value="Genomic_DNA"/>
</dbReference>
<proteinExistence type="predicted"/>